<dbReference type="InterPro" id="IPR045269">
    <property type="entry name" value="Atg1-like"/>
</dbReference>
<feature type="coiled-coil region" evidence="10">
    <location>
        <begin position="802"/>
        <end position="849"/>
    </location>
</feature>
<reference evidence="15 16" key="1">
    <citation type="submission" date="2007-08" db="EMBL/GenBank/DDBJ databases">
        <title>Complete sequence of Roseiflexus castenholzii DSM 13941.</title>
        <authorList>
            <consortium name="US DOE Joint Genome Institute"/>
            <person name="Copeland A."/>
            <person name="Lucas S."/>
            <person name="Lapidus A."/>
            <person name="Barry K."/>
            <person name="Glavina del Rio T."/>
            <person name="Dalin E."/>
            <person name="Tice H."/>
            <person name="Pitluck S."/>
            <person name="Thompson L.S."/>
            <person name="Brettin T."/>
            <person name="Bruce D."/>
            <person name="Detter J.C."/>
            <person name="Han C."/>
            <person name="Tapia R."/>
            <person name="Schmutz J."/>
            <person name="Larimer F."/>
            <person name="Land M."/>
            <person name="Hauser L."/>
            <person name="Kyrpides N."/>
            <person name="Mikhailova N."/>
            <person name="Bryant D.A."/>
            <person name="Hanada S."/>
            <person name="Tsukatani Y."/>
            <person name="Richardson P."/>
        </authorList>
    </citation>
    <scope>NUCLEOTIDE SEQUENCE [LARGE SCALE GENOMIC DNA]</scope>
    <source>
        <strain evidence="16">DSM 13941 / HLO8</strain>
    </source>
</reference>
<dbReference type="PROSITE" id="PS00108">
    <property type="entry name" value="PROTEIN_KINASE_ST"/>
    <property type="match status" value="1"/>
</dbReference>
<evidence type="ECO:0000256" key="10">
    <source>
        <dbReference type="SAM" id="Coils"/>
    </source>
</evidence>
<gene>
    <name evidence="15" type="ordered locus">Rcas_2811</name>
</gene>
<dbReference type="Proteomes" id="UP000000263">
    <property type="component" value="Chromosome"/>
</dbReference>
<dbReference type="EMBL" id="CP000804">
    <property type="protein sequence ID" value="ABU58882.1"/>
    <property type="molecule type" value="Genomic_DNA"/>
</dbReference>
<keyword evidence="3" id="KW-0808">Transferase</keyword>
<keyword evidence="6 9" id="KW-0067">ATP-binding</keyword>
<dbReference type="InterPro" id="IPR000719">
    <property type="entry name" value="Prot_kinase_dom"/>
</dbReference>
<dbReference type="Gene3D" id="2.60.200.20">
    <property type="match status" value="1"/>
</dbReference>
<keyword evidence="12" id="KW-0812">Transmembrane</keyword>
<dbReference type="GO" id="GO:0005829">
    <property type="term" value="C:cytosol"/>
    <property type="evidence" value="ECO:0007669"/>
    <property type="project" value="TreeGrafter"/>
</dbReference>
<comment type="catalytic activity">
    <reaction evidence="7">
        <text>L-threonyl-[protein] + ATP = O-phospho-L-threonyl-[protein] + ADP + H(+)</text>
        <dbReference type="Rhea" id="RHEA:46608"/>
        <dbReference type="Rhea" id="RHEA-COMP:11060"/>
        <dbReference type="Rhea" id="RHEA-COMP:11605"/>
        <dbReference type="ChEBI" id="CHEBI:15378"/>
        <dbReference type="ChEBI" id="CHEBI:30013"/>
        <dbReference type="ChEBI" id="CHEBI:30616"/>
        <dbReference type="ChEBI" id="CHEBI:61977"/>
        <dbReference type="ChEBI" id="CHEBI:456216"/>
        <dbReference type="EC" id="2.7.11.1"/>
    </reaction>
</comment>
<feature type="domain" description="Protein kinase" evidence="14">
    <location>
        <begin position="12"/>
        <end position="289"/>
    </location>
</feature>
<evidence type="ECO:0000256" key="8">
    <source>
        <dbReference type="ARBA" id="ARBA00048679"/>
    </source>
</evidence>
<dbReference type="KEGG" id="rca:Rcas_2811"/>
<proteinExistence type="predicted"/>
<evidence type="ECO:0000259" key="13">
    <source>
        <dbReference type="PROSITE" id="PS50006"/>
    </source>
</evidence>
<keyword evidence="2 15" id="KW-0723">Serine/threonine-protein kinase</keyword>
<dbReference type="Pfam" id="PF00498">
    <property type="entry name" value="FHA"/>
    <property type="match status" value="1"/>
</dbReference>
<dbReference type="PROSITE" id="PS00107">
    <property type="entry name" value="PROTEIN_KINASE_ATP"/>
    <property type="match status" value="1"/>
</dbReference>
<dbReference type="FunFam" id="3.30.200.20:FF:000035">
    <property type="entry name" value="Serine/threonine protein kinase Stk1"/>
    <property type="match status" value="1"/>
</dbReference>
<evidence type="ECO:0000256" key="7">
    <source>
        <dbReference type="ARBA" id="ARBA00047899"/>
    </source>
</evidence>
<dbReference type="SUPFAM" id="SSF49879">
    <property type="entry name" value="SMAD/FHA domain"/>
    <property type="match status" value="1"/>
</dbReference>
<feature type="transmembrane region" description="Helical" evidence="12">
    <location>
        <begin position="704"/>
        <end position="725"/>
    </location>
</feature>
<dbReference type="HOGENOM" id="CLU_290502_0_0_0"/>
<evidence type="ECO:0000256" key="3">
    <source>
        <dbReference type="ARBA" id="ARBA00022679"/>
    </source>
</evidence>
<feature type="compositionally biased region" description="Pro residues" evidence="11">
    <location>
        <begin position="300"/>
        <end position="318"/>
    </location>
</feature>
<keyword evidence="12" id="KW-1133">Transmembrane helix</keyword>
<dbReference type="PROSITE" id="PS50011">
    <property type="entry name" value="PROTEIN_KINASE_DOM"/>
    <property type="match status" value="1"/>
</dbReference>
<dbReference type="eggNOG" id="COG1716">
    <property type="taxonomic scope" value="Bacteria"/>
</dbReference>
<dbReference type="CDD" id="cd00060">
    <property type="entry name" value="FHA"/>
    <property type="match status" value="1"/>
</dbReference>
<dbReference type="STRING" id="383372.Rcas_2811"/>
<dbReference type="InterPro" id="IPR008271">
    <property type="entry name" value="Ser/Thr_kinase_AS"/>
</dbReference>
<dbReference type="Pfam" id="PF00069">
    <property type="entry name" value="Pkinase"/>
    <property type="match status" value="1"/>
</dbReference>
<evidence type="ECO:0000256" key="1">
    <source>
        <dbReference type="ARBA" id="ARBA00012513"/>
    </source>
</evidence>
<dbReference type="GO" id="GO:0000407">
    <property type="term" value="C:phagophore assembly site"/>
    <property type="evidence" value="ECO:0007669"/>
    <property type="project" value="TreeGrafter"/>
</dbReference>
<dbReference type="SMART" id="SM00220">
    <property type="entry name" value="S_TKc"/>
    <property type="match status" value="1"/>
</dbReference>
<dbReference type="PROSITE" id="PS50006">
    <property type="entry name" value="FHA_DOMAIN"/>
    <property type="match status" value="1"/>
</dbReference>
<sequence>MTELIGRIIGNYRVEVLLGAGGMGQVFRARHIHLDRPVALKVMHTNLSHDPGFQARFRQEARAIAALQHPNIVEVYDFGEQQGLMYLVMELLSDGSLRGLMQKHAREGKPWSLMLAVDLVQQAAEGLAYAHSQGMIHRDIKPDNMLLRAVSGVPGRYALKITDFGLARMVEGSMMTATGAAMGTPAYMSPEQCQGAHVDHRSDIYALGVVLYEVTTGYLPFTATTLSEAAYKHVFVPPTPPRQVRADLPEPLEAIVLRCLAKRPEDRFASAAEVAASQKALLARPDPMLTHTTVMAHPNEAPPVSPQGAVPTPPPPAVAAPQPTAMMPSSGTLPPALPSLPGASTLPRIQVRDAGGNLLRVVELTSDGVTVGRQSTNTLVLESEGVSRSHLRVDWDGRQVTVTDLGSSNGTLLGAVRLPARAPHPWGWREVVRVGPFWLRLEPPAHLVEPGGALLQQLLDAQPTATPPPAAVTRPMSTGVVTASVSTGRIGVVLEDAALTLAPGQPAPLRLTLANLGTVVDHFSIEVEGAPSEWVRQPADAIQLMPGVQAPVVLTVTAPRTSASRAGEYQVTLRVRSRENPAEVGVAHGRWTVLPFTAPSLTLAPKRAAGRGQARFTTTLRNDGNAPIQCTLRAEDDEHVLRYRFEPPEVTLDPGAEVHVPTTVTGPQRWFGREQTRSFTVGAAVAGSEGPPVATGQFVQMPIIPAWAVTALFLLVPLCLGGVFFGNEMLVVRPAAATATAATAEAAGVIAAANTATAAVVGTAAQATLEMKETVALIQQQTIAAAPIETQIAFQAQQNTQIAQAQQTQQAQQQQQQAAQQTQQAQQQQQQAAQQTQQAQQAIQQATQQAAVQQTAAAAAQQATQVALNVQATQQAIDAQATMAAAANAETASAVAAQQTTLAQTASAVAVQQTSAAATATTQAAAFNAFLGNWVNVDTATSGMTRLVIDKKDETTYIFRGYGKCTPSDCDWGEIQVPYTPGQLVGVYDFGFKTTRITVRLQGEDLQAEVFDDYRPSDPRPDRTTDYVLRRQWIFRPDIIIRPDILNPPIILVTPSP</sequence>
<evidence type="ECO:0000313" key="15">
    <source>
        <dbReference type="EMBL" id="ABU58882.1"/>
    </source>
</evidence>
<dbReference type="Gene3D" id="3.30.200.20">
    <property type="entry name" value="Phosphorylase Kinase, domain 1"/>
    <property type="match status" value="1"/>
</dbReference>
<dbReference type="GO" id="GO:0005776">
    <property type="term" value="C:autophagosome"/>
    <property type="evidence" value="ECO:0007669"/>
    <property type="project" value="TreeGrafter"/>
</dbReference>
<dbReference type="eggNOG" id="COG1470">
    <property type="taxonomic scope" value="Bacteria"/>
</dbReference>
<dbReference type="RefSeq" id="WP_012121306.1">
    <property type="nucleotide sequence ID" value="NC_009767.1"/>
</dbReference>
<feature type="region of interest" description="Disordered" evidence="11">
    <location>
        <begin position="299"/>
        <end position="322"/>
    </location>
</feature>
<feature type="domain" description="FHA" evidence="13">
    <location>
        <begin position="369"/>
        <end position="418"/>
    </location>
</feature>
<dbReference type="AlphaFoldDB" id="A7NMV8"/>
<dbReference type="SMART" id="SM00240">
    <property type="entry name" value="FHA"/>
    <property type="match status" value="1"/>
</dbReference>
<keyword evidence="12" id="KW-0472">Membrane</keyword>
<dbReference type="eggNOG" id="COG0515">
    <property type="taxonomic scope" value="Bacteria"/>
</dbReference>
<evidence type="ECO:0000256" key="12">
    <source>
        <dbReference type="SAM" id="Phobius"/>
    </source>
</evidence>
<keyword evidence="10" id="KW-0175">Coiled coil</keyword>
<evidence type="ECO:0000313" key="16">
    <source>
        <dbReference type="Proteomes" id="UP000000263"/>
    </source>
</evidence>
<dbReference type="GO" id="GO:0005524">
    <property type="term" value="F:ATP binding"/>
    <property type="evidence" value="ECO:0007669"/>
    <property type="project" value="UniProtKB-UniRule"/>
</dbReference>
<feature type="binding site" evidence="9">
    <location>
        <position position="41"/>
    </location>
    <ligand>
        <name>ATP</name>
        <dbReference type="ChEBI" id="CHEBI:30616"/>
    </ligand>
</feature>
<dbReference type="InterPro" id="IPR008984">
    <property type="entry name" value="SMAD_FHA_dom_sf"/>
</dbReference>
<evidence type="ECO:0000259" key="14">
    <source>
        <dbReference type="PROSITE" id="PS50011"/>
    </source>
</evidence>
<dbReference type="FunFam" id="1.10.510.10:FF:000021">
    <property type="entry name" value="Serine/threonine protein kinase"/>
    <property type="match status" value="1"/>
</dbReference>
<dbReference type="SUPFAM" id="SSF56112">
    <property type="entry name" value="Protein kinase-like (PK-like)"/>
    <property type="match status" value="1"/>
</dbReference>
<dbReference type="InterPro" id="IPR017441">
    <property type="entry name" value="Protein_kinase_ATP_BS"/>
</dbReference>
<keyword evidence="5 15" id="KW-0418">Kinase</keyword>
<dbReference type="InterPro" id="IPR000253">
    <property type="entry name" value="FHA_dom"/>
</dbReference>
<dbReference type="GO" id="GO:0016020">
    <property type="term" value="C:membrane"/>
    <property type="evidence" value="ECO:0007669"/>
    <property type="project" value="TreeGrafter"/>
</dbReference>
<evidence type="ECO:0000256" key="4">
    <source>
        <dbReference type="ARBA" id="ARBA00022741"/>
    </source>
</evidence>
<dbReference type="PANTHER" id="PTHR24348:SF22">
    <property type="entry name" value="NON-SPECIFIC SERINE_THREONINE PROTEIN KINASE"/>
    <property type="match status" value="1"/>
</dbReference>
<protein>
    <recommendedName>
        <fullName evidence="1">non-specific serine/threonine protein kinase</fullName>
        <ecNumber evidence="1">2.7.11.1</ecNumber>
    </recommendedName>
</protein>
<evidence type="ECO:0000256" key="5">
    <source>
        <dbReference type="ARBA" id="ARBA00022777"/>
    </source>
</evidence>
<keyword evidence="16" id="KW-1185">Reference proteome</keyword>
<evidence type="ECO:0000256" key="9">
    <source>
        <dbReference type="PROSITE-ProRule" id="PRU10141"/>
    </source>
</evidence>
<evidence type="ECO:0000256" key="11">
    <source>
        <dbReference type="SAM" id="MobiDB-lite"/>
    </source>
</evidence>
<dbReference type="OrthoDB" id="9814968at2"/>
<dbReference type="CDD" id="cd14014">
    <property type="entry name" value="STKc_PknB_like"/>
    <property type="match status" value="1"/>
</dbReference>
<dbReference type="EC" id="2.7.11.1" evidence="1"/>
<comment type="catalytic activity">
    <reaction evidence="8">
        <text>L-seryl-[protein] + ATP = O-phospho-L-seryl-[protein] + ADP + H(+)</text>
        <dbReference type="Rhea" id="RHEA:17989"/>
        <dbReference type="Rhea" id="RHEA-COMP:9863"/>
        <dbReference type="Rhea" id="RHEA-COMP:11604"/>
        <dbReference type="ChEBI" id="CHEBI:15378"/>
        <dbReference type="ChEBI" id="CHEBI:29999"/>
        <dbReference type="ChEBI" id="CHEBI:30616"/>
        <dbReference type="ChEBI" id="CHEBI:83421"/>
        <dbReference type="ChEBI" id="CHEBI:456216"/>
        <dbReference type="EC" id="2.7.11.1"/>
    </reaction>
</comment>
<name>A7NMV8_ROSCS</name>
<organism evidence="15 16">
    <name type="scientific">Roseiflexus castenholzii (strain DSM 13941 / HLO8)</name>
    <dbReference type="NCBI Taxonomy" id="383372"/>
    <lineage>
        <taxon>Bacteria</taxon>
        <taxon>Bacillati</taxon>
        <taxon>Chloroflexota</taxon>
        <taxon>Chloroflexia</taxon>
        <taxon>Chloroflexales</taxon>
        <taxon>Roseiflexineae</taxon>
        <taxon>Roseiflexaceae</taxon>
        <taxon>Roseiflexus</taxon>
    </lineage>
</organism>
<keyword evidence="4 9" id="KW-0547">Nucleotide-binding</keyword>
<dbReference type="GO" id="GO:0004674">
    <property type="term" value="F:protein serine/threonine kinase activity"/>
    <property type="evidence" value="ECO:0007669"/>
    <property type="project" value="UniProtKB-KW"/>
</dbReference>
<dbReference type="PANTHER" id="PTHR24348">
    <property type="entry name" value="SERINE/THREONINE-PROTEIN KINASE UNC-51-RELATED"/>
    <property type="match status" value="1"/>
</dbReference>
<evidence type="ECO:0000256" key="6">
    <source>
        <dbReference type="ARBA" id="ARBA00022840"/>
    </source>
</evidence>
<evidence type="ECO:0000256" key="2">
    <source>
        <dbReference type="ARBA" id="ARBA00022527"/>
    </source>
</evidence>
<accession>A7NMV8</accession>
<dbReference type="Gene3D" id="1.10.510.10">
    <property type="entry name" value="Transferase(Phosphotransferase) domain 1"/>
    <property type="match status" value="1"/>
</dbReference>
<dbReference type="InterPro" id="IPR011009">
    <property type="entry name" value="Kinase-like_dom_sf"/>
</dbReference>